<dbReference type="InterPro" id="IPR006026">
    <property type="entry name" value="Peptidase_Metallo"/>
</dbReference>
<dbReference type="InterPro" id="IPR024079">
    <property type="entry name" value="MetalloPept_cat_dom_sf"/>
</dbReference>
<keyword evidence="20 21" id="KW-0482">Metalloprotease</keyword>
<dbReference type="Pfam" id="PF00005">
    <property type="entry name" value="ABC_tran"/>
    <property type="match status" value="2"/>
</dbReference>
<evidence type="ECO:0000256" key="9">
    <source>
        <dbReference type="ARBA" id="ARBA00022643"/>
    </source>
</evidence>
<comment type="caution">
    <text evidence="20">Lacks conserved residue(s) required for the propagation of feature annotation.</text>
</comment>
<keyword evidence="20 21" id="KW-0479">Metal-binding</keyword>
<dbReference type="PANTHER" id="PTHR19229">
    <property type="entry name" value="ATP-BINDING CASSETTE TRANSPORTER SUBFAMILY A ABCA"/>
    <property type="match status" value="1"/>
</dbReference>
<name>A0A2A2LT93_9BILA</name>
<dbReference type="InterPro" id="IPR019740">
    <property type="entry name" value="Pyridox_Oxase_CS"/>
</dbReference>
<feature type="binding site" evidence="20">
    <location>
        <position position="58"/>
    </location>
    <ligand>
        <name>Zn(2+)</name>
        <dbReference type="ChEBI" id="CHEBI:29105"/>
        <note>catalytic</note>
    </ligand>
</feature>
<keyword evidence="17" id="KW-1015">Disulfide bond</keyword>
<comment type="function">
    <text evidence="2">Catalyzes the oxidation of either pyridoxine 5'-phosphate (PNP) or pyridoxamine 5'-phosphate (PMP) into pyridoxal 5'-phosphate (PLP).</text>
</comment>
<dbReference type="GO" id="GO:0005319">
    <property type="term" value="F:lipid transporter activity"/>
    <property type="evidence" value="ECO:0007669"/>
    <property type="project" value="TreeGrafter"/>
</dbReference>
<evidence type="ECO:0000256" key="7">
    <source>
        <dbReference type="ARBA" id="ARBA00011738"/>
    </source>
</evidence>
<dbReference type="PROSITE" id="PS00211">
    <property type="entry name" value="ABC_TRANSPORTER_1"/>
    <property type="match status" value="1"/>
</dbReference>
<keyword evidence="26" id="KW-1185">Reference proteome</keyword>
<comment type="cofactor">
    <cofactor evidence="1">
        <name>FMN</name>
        <dbReference type="ChEBI" id="CHEBI:58210"/>
    </cofactor>
</comment>
<feature type="transmembrane region" description="Helical" evidence="22">
    <location>
        <begin position="1152"/>
        <end position="1173"/>
    </location>
</feature>
<dbReference type="GO" id="GO:0140359">
    <property type="term" value="F:ABC-type transporter activity"/>
    <property type="evidence" value="ECO:0007669"/>
    <property type="project" value="InterPro"/>
</dbReference>
<feature type="active site" evidence="20">
    <location>
        <position position="49"/>
    </location>
</feature>
<dbReference type="NCBIfam" id="NF004231">
    <property type="entry name" value="PRK05679.1"/>
    <property type="match status" value="1"/>
</dbReference>
<keyword evidence="14" id="KW-0560">Oxidoreductase</keyword>
<keyword evidence="20 21" id="KW-0378">Hydrolase</keyword>
<feature type="domain" description="ABC transporter" evidence="23">
    <location>
        <begin position="529"/>
        <end position="764"/>
    </location>
</feature>
<evidence type="ECO:0000256" key="4">
    <source>
        <dbReference type="ARBA" id="ARBA00004738"/>
    </source>
</evidence>
<comment type="subcellular location">
    <subcellularLocation>
        <location evidence="3">Membrane</location>
        <topology evidence="3">Multi-pass membrane protein</topology>
    </subcellularLocation>
</comment>
<dbReference type="Gene3D" id="3.40.50.300">
    <property type="entry name" value="P-loop containing nucleotide triphosphate hydrolases"/>
    <property type="match status" value="2"/>
</dbReference>
<evidence type="ECO:0000259" key="23">
    <source>
        <dbReference type="PROSITE" id="PS50893"/>
    </source>
</evidence>
<dbReference type="GO" id="GO:0008270">
    <property type="term" value="F:zinc ion binding"/>
    <property type="evidence" value="ECO:0007669"/>
    <property type="project" value="UniProtKB-UniRule"/>
</dbReference>
<evidence type="ECO:0000256" key="2">
    <source>
        <dbReference type="ARBA" id="ARBA00003691"/>
    </source>
</evidence>
<dbReference type="InterPro" id="IPR056264">
    <property type="entry name" value="R2_ABCA1-4-like"/>
</dbReference>
<dbReference type="InterPro" id="IPR000659">
    <property type="entry name" value="Pyridox_Oxase"/>
</dbReference>
<comment type="cofactor">
    <cofactor evidence="20 21">
        <name>Zn(2+)</name>
        <dbReference type="ChEBI" id="CHEBI:29105"/>
    </cofactor>
    <text evidence="20 21">Binds 1 zinc ion per subunit.</text>
</comment>
<accession>A0A2A2LT93</accession>
<reference evidence="25 26" key="1">
    <citation type="journal article" date="2017" name="Curr. Biol.">
        <title>Genome architecture and evolution of a unichromosomal asexual nematode.</title>
        <authorList>
            <person name="Fradin H."/>
            <person name="Zegar C."/>
            <person name="Gutwein M."/>
            <person name="Lucas J."/>
            <person name="Kovtun M."/>
            <person name="Corcoran D."/>
            <person name="Baugh L.R."/>
            <person name="Kiontke K."/>
            <person name="Gunsalus K."/>
            <person name="Fitch D.H."/>
            <person name="Piano F."/>
        </authorList>
    </citation>
    <scope>NUCLEOTIDE SEQUENCE [LARGE SCALE GENOMIC DNA]</scope>
    <source>
        <strain evidence="25">PF1309</strain>
    </source>
</reference>
<dbReference type="UniPathway" id="UPA01068">
    <property type="reaction ID" value="UER00304"/>
</dbReference>
<dbReference type="InterPro" id="IPR013525">
    <property type="entry name" value="ABC2_TM"/>
</dbReference>
<dbReference type="OrthoDB" id="303614at2759"/>
<evidence type="ECO:0000256" key="20">
    <source>
        <dbReference type="PROSITE-ProRule" id="PRU01211"/>
    </source>
</evidence>
<dbReference type="Pfam" id="PF01243">
    <property type="entry name" value="PNPOx_N"/>
    <property type="match status" value="1"/>
</dbReference>
<keyword evidence="12" id="KW-0067">ATP-binding</keyword>
<dbReference type="InterPro" id="IPR026082">
    <property type="entry name" value="ABCA"/>
</dbReference>
<feature type="transmembrane region" description="Helical" evidence="22">
    <location>
        <begin position="1050"/>
        <end position="1078"/>
    </location>
</feature>
<feature type="binding site" evidence="20">
    <location>
        <position position="52"/>
    </location>
    <ligand>
        <name>Zn(2+)</name>
        <dbReference type="ChEBI" id="CHEBI:29105"/>
        <note>catalytic</note>
    </ligand>
</feature>
<dbReference type="Pfam" id="PF01400">
    <property type="entry name" value="Astacin"/>
    <property type="match status" value="1"/>
</dbReference>
<evidence type="ECO:0000256" key="15">
    <source>
        <dbReference type="ARBA" id="ARBA00023096"/>
    </source>
</evidence>
<dbReference type="FunFam" id="3.40.50.300:FF:000933">
    <property type="entry name" value="ABC transporter A family member 7"/>
    <property type="match status" value="1"/>
</dbReference>
<feature type="transmembrane region" description="Helical" evidence="22">
    <location>
        <begin position="1122"/>
        <end position="1140"/>
    </location>
</feature>
<feature type="transmembrane region" description="Helical" evidence="22">
    <location>
        <begin position="1224"/>
        <end position="1244"/>
    </location>
</feature>
<evidence type="ECO:0000256" key="12">
    <source>
        <dbReference type="ARBA" id="ARBA00022840"/>
    </source>
</evidence>
<evidence type="ECO:0000256" key="14">
    <source>
        <dbReference type="ARBA" id="ARBA00023002"/>
    </source>
</evidence>
<evidence type="ECO:0000256" key="3">
    <source>
        <dbReference type="ARBA" id="ARBA00004141"/>
    </source>
</evidence>
<dbReference type="Proteomes" id="UP000218231">
    <property type="component" value="Unassembled WGS sequence"/>
</dbReference>
<evidence type="ECO:0000256" key="10">
    <source>
        <dbReference type="ARBA" id="ARBA00022692"/>
    </source>
</evidence>
<keyword evidence="8" id="KW-0285">Flavoprotein</keyword>
<keyword evidence="15" id="KW-0664">Pyridoxine biosynthesis</keyword>
<comment type="pathway">
    <text evidence="4">Cofactor metabolism; pyridoxal 5'-phosphate salvage; pyridoxal 5'-phosphate from pyridoxamine 5'-phosphate: step 1/1.</text>
</comment>
<dbReference type="GO" id="GO:0006508">
    <property type="term" value="P:proteolysis"/>
    <property type="evidence" value="ECO:0007669"/>
    <property type="project" value="UniProtKB-KW"/>
</dbReference>
<comment type="catalytic activity">
    <reaction evidence="18">
        <text>pyridoxamine 5'-phosphate + O2 + H2O = pyridoxal 5'-phosphate + H2O2 + NH4(+)</text>
        <dbReference type="Rhea" id="RHEA:15817"/>
        <dbReference type="ChEBI" id="CHEBI:15377"/>
        <dbReference type="ChEBI" id="CHEBI:15379"/>
        <dbReference type="ChEBI" id="CHEBI:16240"/>
        <dbReference type="ChEBI" id="CHEBI:28938"/>
        <dbReference type="ChEBI" id="CHEBI:58451"/>
        <dbReference type="ChEBI" id="CHEBI:597326"/>
        <dbReference type="EC" id="1.4.3.5"/>
    </reaction>
    <physiologicalReaction direction="left-to-right" evidence="18">
        <dbReference type="Rhea" id="RHEA:15818"/>
    </physiologicalReaction>
</comment>
<dbReference type="PANTHER" id="PTHR19229:SF250">
    <property type="entry name" value="ABC TRANSPORTER DOMAIN-CONTAINING PROTEIN-RELATED"/>
    <property type="match status" value="1"/>
</dbReference>
<dbReference type="PROSITE" id="PS01064">
    <property type="entry name" value="PYRIDOX_OXIDASE"/>
    <property type="match status" value="1"/>
</dbReference>
<dbReference type="FunFam" id="3.40.50.300:FF:002470">
    <property type="entry name" value="ABC transporter, putative"/>
    <property type="match status" value="1"/>
</dbReference>
<feature type="domain" description="Peptidase M12A" evidence="24">
    <location>
        <begin position="1"/>
        <end position="150"/>
    </location>
</feature>
<dbReference type="SMART" id="SM00235">
    <property type="entry name" value="ZnMc"/>
    <property type="match status" value="1"/>
</dbReference>
<organism evidence="25 26">
    <name type="scientific">Diploscapter pachys</name>
    <dbReference type="NCBI Taxonomy" id="2018661"/>
    <lineage>
        <taxon>Eukaryota</taxon>
        <taxon>Metazoa</taxon>
        <taxon>Ecdysozoa</taxon>
        <taxon>Nematoda</taxon>
        <taxon>Chromadorea</taxon>
        <taxon>Rhabditida</taxon>
        <taxon>Rhabditina</taxon>
        <taxon>Rhabditomorpha</taxon>
        <taxon>Rhabditoidea</taxon>
        <taxon>Rhabditidae</taxon>
        <taxon>Diploscapter</taxon>
    </lineage>
</organism>
<dbReference type="EC" id="3.4.24.-" evidence="21"/>
<dbReference type="GO" id="GO:0005524">
    <property type="term" value="F:ATP binding"/>
    <property type="evidence" value="ECO:0007669"/>
    <property type="project" value="UniProtKB-KW"/>
</dbReference>
<protein>
    <recommendedName>
        <fullName evidence="21">Metalloendopeptidase</fullName>
        <ecNumber evidence="21">3.4.24.-</ecNumber>
    </recommendedName>
</protein>
<dbReference type="GO" id="GO:0016020">
    <property type="term" value="C:membrane"/>
    <property type="evidence" value="ECO:0007669"/>
    <property type="project" value="UniProtKB-SubCell"/>
</dbReference>
<dbReference type="GO" id="GO:0016887">
    <property type="term" value="F:ATP hydrolysis activity"/>
    <property type="evidence" value="ECO:0007669"/>
    <property type="project" value="InterPro"/>
</dbReference>
<dbReference type="Gene3D" id="3.40.390.10">
    <property type="entry name" value="Collagenase (Catalytic Domain)"/>
    <property type="match status" value="1"/>
</dbReference>
<dbReference type="SUPFAM" id="SSF50475">
    <property type="entry name" value="FMN-binding split barrel"/>
    <property type="match status" value="1"/>
</dbReference>
<dbReference type="GO" id="GO:0008615">
    <property type="term" value="P:pyridoxine biosynthetic process"/>
    <property type="evidence" value="ECO:0007669"/>
    <property type="project" value="UniProtKB-KW"/>
</dbReference>
<keyword evidence="20 21" id="KW-0645">Protease</keyword>
<dbReference type="EMBL" id="LIAE01006451">
    <property type="protein sequence ID" value="PAV89466.1"/>
    <property type="molecule type" value="Genomic_DNA"/>
</dbReference>
<feature type="transmembrane region" description="Helical" evidence="22">
    <location>
        <begin position="465"/>
        <end position="487"/>
    </location>
</feature>
<dbReference type="InterPro" id="IPR003593">
    <property type="entry name" value="AAA+_ATPase"/>
</dbReference>
<dbReference type="GO" id="GO:0004222">
    <property type="term" value="F:metalloendopeptidase activity"/>
    <property type="evidence" value="ECO:0007669"/>
    <property type="project" value="UniProtKB-UniRule"/>
</dbReference>
<keyword evidence="16 22" id="KW-0472">Membrane</keyword>
<evidence type="ECO:0000256" key="17">
    <source>
        <dbReference type="ARBA" id="ARBA00023157"/>
    </source>
</evidence>
<dbReference type="PROSITE" id="PS51864">
    <property type="entry name" value="ASTACIN"/>
    <property type="match status" value="1"/>
</dbReference>
<evidence type="ECO:0000256" key="11">
    <source>
        <dbReference type="ARBA" id="ARBA00022741"/>
    </source>
</evidence>
<dbReference type="InterPro" id="IPR017871">
    <property type="entry name" value="ABC_transporter-like_CS"/>
</dbReference>
<gene>
    <name evidence="25" type="ORF">WR25_03396</name>
</gene>
<dbReference type="SUPFAM" id="SSF55486">
    <property type="entry name" value="Metalloproteases ('zincins'), catalytic domain"/>
    <property type="match status" value="1"/>
</dbReference>
<comment type="pathway">
    <text evidence="5">Cofactor metabolism; pyridoxal 5'-phosphate salvage; pyridoxal 5'-phosphate from pyridoxine 5'-phosphate: step 1/1.</text>
</comment>
<evidence type="ECO:0000256" key="8">
    <source>
        <dbReference type="ARBA" id="ARBA00022630"/>
    </source>
</evidence>
<comment type="catalytic activity">
    <reaction evidence="19">
        <text>pyridoxine 5'-phosphate + O2 = pyridoxal 5'-phosphate + H2O2</text>
        <dbReference type="Rhea" id="RHEA:15149"/>
        <dbReference type="ChEBI" id="CHEBI:15379"/>
        <dbReference type="ChEBI" id="CHEBI:16240"/>
        <dbReference type="ChEBI" id="CHEBI:58589"/>
        <dbReference type="ChEBI" id="CHEBI:597326"/>
        <dbReference type="EC" id="1.4.3.5"/>
    </reaction>
    <physiologicalReaction direction="left-to-right" evidence="19">
        <dbReference type="Rhea" id="RHEA:15150"/>
    </physiologicalReaction>
</comment>
<keyword evidence="9" id="KW-0288">FMN</keyword>
<dbReference type="FunFam" id="2.30.110.10:FF:000020">
    <property type="entry name" value="PNPO isoform 11"/>
    <property type="match status" value="1"/>
</dbReference>
<feature type="transmembrane region" description="Helical" evidence="22">
    <location>
        <begin position="1007"/>
        <end position="1029"/>
    </location>
</feature>
<dbReference type="GO" id="GO:0004733">
    <property type="term" value="F:pyridoxamine phosphate oxidase activity"/>
    <property type="evidence" value="ECO:0007669"/>
    <property type="project" value="UniProtKB-EC"/>
</dbReference>
<evidence type="ECO:0000256" key="5">
    <source>
        <dbReference type="ARBA" id="ARBA00005037"/>
    </source>
</evidence>
<dbReference type="PRINTS" id="PR00480">
    <property type="entry name" value="ASTACIN"/>
</dbReference>
<proteinExistence type="inferred from homology"/>
<sequence>MIRQASTVYNKWTNNEIFYYFDKNFPLKKRDLVEKALSILEEIGTIQHEFLHAIGIWHEHMRSDRNDYLTIDLSDVSLSKQYNFDKLNERVSQNFIDFDYASVMHYPAAVFTNNNTVSMYTINQEFQFTIGMKQLAFSDIYKINQFLNCTANCPEPLLSCENQGFVNSNGCDRCICSKGFAGRICDQRPDDEGLTLVAGASWLNFTVTIGNSSNKNEARTEYTYKTLWFKSFLIDPAILIRNGTPACQFLNFSEIAKGHYHIGAQLAFAPITNVTKEIMATIEKRYTAKNIVSSIDELLKFMNISLPFVIDTSMTVVGFDNETSLVNYMVNSFQHICGNPLWAGIIFDEALSLNGSNAHNISYKIRLSNTARRMKSILGNTYTPWDTRHNFAVEFFSAPVNYADNDGGSPGYWREGFLSIERAVNVAITEFITKKKSITPLFDSIMLGRFPFPHYIDEVMEMGGFFLPVVVIFSFMASIIYIPSYWFPSCSSRKRRKYKKSSYVQPDYVKSESEPIGEPTVNIVNLEKIYGSSIFRKIYDCRFGKSAETVALNRLSMKTYSGEITALLGHNGAGKSTTFGIVSGIIRPTHGTVYIDGFDIRKSLARIRKITGLCPQHNILFDILTVEEHLKFFCQLKGSTWNKYEAQDLLERLRLTGKENAFSCHLSAGQKRKLSLAVAFIGKSQVVFLDEPTSGCDIASRHEIWKMLQTEKLGRTILITTHFMQEADLIADRIAIISRGSLQCYGSGMFLKSQYGNGYKLTVAYSCEDRERDTVIDNTLHVFEKCLGRKVKYSVAGKEADFVIGNDREKFSNLFNTLESCQDQLSIDSYGVSISSMEDVFVRVCDEADQRYVLDYGRKNVNDIYDDSSLDQLKNAKSQNRVSGRVNETVTRYNGPSNLFVSPIGNLDEQIVNKTIELGQRGLGLHTPIAFDKFTYFSVPSLSLNLTLLKVLFNNYAYDSPALGVAVADSMLLSLYSKKNYTINTVNHPLPPVPNSNLEDKNLSDGAMFVMSYGVIVSLSVLISAYSQFIIREREYKSKHMQMLAGLNTFIYWLVSFIWDAVWFLLRLFAFVGVLYAVQIDEYTGRFLTVAILYLSMALFGWASIPMTYWISFAFDKAPKGYAMIVLFNIISGMGSSIAIPVVEDTIGKNASYAWSLGLSWFFPSFSIANIYITVYENELLRETCHKNFDCNNKLLEKVAICCGRPEQRIYTENVLTDTGKRGIFWPIIFFAIQGFLYWVLVFLSETSLFANLHKTWKSWWNFMEDQPGEKIHVDEDSDVTAEKKKVDAMTPKSKPIVAKNLIKHYGNLAAVQGVSFHVGLEECFGLLGVNGAGKTSVFQILSGENTSTRGQAYINGSNVKDSWKTTNIGYCPQFDAVINEMSGKETLEMFARIRGMPKSEINQKVEAVIKAIGISHYANWPIKSYSGGTKRRLSLGIALIGLPSVILLDEMTTGVDPKARRIIWSILSQVRQLGSALVLTSHSMEEAEALCTQIAIMIYGKFRCYGSCQHIKSRYGRSFTMIVRPKSPKDHRTIKSIVKESYINSVIRDSNTNQITFEIPRDDSIKWSNLFEKMEEIYTSGILLDYSLSQASLEEIFLNFTLDMNKYRDYPKSNQNVTKVIANGKIESKDEVGINPIRVFTRNCWGWIKFSSMDTPVDIRAWRAAYSNRAEPFLLEECLPSRNPFTLFDHWFKNVAALSDLSFEECNAVCLSTVGKDLRPSSRTVLLKEYSKEGFSFFTNYESRKGKQLKENPQASMLFFWPKVHRQVRIEGNVTKLPAEAAVEYWMSRPLPSRIGSASSYQSEPIENREVLMKRKIELEEIAKSQGEAAITKPENWGGYILKPDYFEFWQGQSDRLHDRIVFTPAEDSEWKLQRISP</sequence>
<evidence type="ECO:0000256" key="1">
    <source>
        <dbReference type="ARBA" id="ARBA00001917"/>
    </source>
</evidence>
<comment type="similarity">
    <text evidence="6">Belongs to the pyridoxamine 5'-phosphate oxidase family.</text>
</comment>
<keyword evidence="20 21" id="KW-0862">Zinc</keyword>
<comment type="caution">
    <text evidence="25">The sequence shown here is derived from an EMBL/GenBank/DDBJ whole genome shotgun (WGS) entry which is preliminary data.</text>
</comment>
<evidence type="ECO:0000256" key="22">
    <source>
        <dbReference type="SAM" id="Phobius"/>
    </source>
</evidence>
<comment type="subunit">
    <text evidence="7">Homodimer.</text>
</comment>
<dbReference type="InterPro" id="IPR019576">
    <property type="entry name" value="Pyridoxamine_oxidase_dimer_C"/>
</dbReference>
<dbReference type="CDD" id="cd03263">
    <property type="entry name" value="ABC_subfamily_A"/>
    <property type="match status" value="2"/>
</dbReference>
<evidence type="ECO:0000313" key="26">
    <source>
        <dbReference type="Proteomes" id="UP000218231"/>
    </source>
</evidence>
<feature type="binding site" evidence="20">
    <location>
        <position position="48"/>
    </location>
    <ligand>
        <name>Zn(2+)</name>
        <dbReference type="ChEBI" id="CHEBI:29105"/>
        <note>catalytic</note>
    </ligand>
</feature>
<evidence type="ECO:0000256" key="21">
    <source>
        <dbReference type="RuleBase" id="RU361183"/>
    </source>
</evidence>
<evidence type="ECO:0000256" key="13">
    <source>
        <dbReference type="ARBA" id="ARBA00022989"/>
    </source>
</evidence>
<dbReference type="InterPro" id="IPR012349">
    <property type="entry name" value="Split_barrel_FMN-bd"/>
</dbReference>
<dbReference type="InterPro" id="IPR003439">
    <property type="entry name" value="ABC_transporter-like_ATP-bd"/>
</dbReference>
<dbReference type="SMART" id="SM00382">
    <property type="entry name" value="AAA"/>
    <property type="match status" value="2"/>
</dbReference>
<evidence type="ECO:0000256" key="19">
    <source>
        <dbReference type="ARBA" id="ARBA00052947"/>
    </source>
</evidence>
<dbReference type="GO" id="GO:0010181">
    <property type="term" value="F:FMN binding"/>
    <property type="evidence" value="ECO:0007669"/>
    <property type="project" value="InterPro"/>
</dbReference>
<dbReference type="NCBIfam" id="TIGR00558">
    <property type="entry name" value="pdxH"/>
    <property type="match status" value="1"/>
</dbReference>
<evidence type="ECO:0000256" key="16">
    <source>
        <dbReference type="ARBA" id="ARBA00023136"/>
    </source>
</evidence>
<dbReference type="InterPro" id="IPR011576">
    <property type="entry name" value="Pyridox_Oxase_N"/>
</dbReference>
<keyword evidence="11" id="KW-0547">Nucleotide-binding</keyword>
<dbReference type="PROSITE" id="PS50893">
    <property type="entry name" value="ABC_TRANSPORTER_2"/>
    <property type="match status" value="2"/>
</dbReference>
<evidence type="ECO:0000256" key="6">
    <source>
        <dbReference type="ARBA" id="ARBA00007301"/>
    </source>
</evidence>
<dbReference type="STRING" id="2018661.A0A2A2LT93"/>
<dbReference type="Gene3D" id="2.30.110.10">
    <property type="entry name" value="Electron Transport, Fmn-binding Protein, Chain A"/>
    <property type="match status" value="1"/>
</dbReference>
<dbReference type="Pfam" id="PF10590">
    <property type="entry name" value="PNP_phzG_C"/>
    <property type="match status" value="1"/>
</dbReference>
<dbReference type="InterPro" id="IPR001506">
    <property type="entry name" value="Peptidase_M12A"/>
</dbReference>
<keyword evidence="13 22" id="KW-1133">Transmembrane helix</keyword>
<dbReference type="Pfam" id="PF12698">
    <property type="entry name" value="ABC2_membrane_3"/>
    <property type="match status" value="1"/>
</dbReference>
<evidence type="ECO:0000259" key="24">
    <source>
        <dbReference type="PROSITE" id="PS51864"/>
    </source>
</evidence>
<dbReference type="Pfam" id="PF23321">
    <property type="entry name" value="R1_ABCA1"/>
    <property type="match status" value="1"/>
</dbReference>
<evidence type="ECO:0000256" key="18">
    <source>
        <dbReference type="ARBA" id="ARBA00050530"/>
    </source>
</evidence>
<dbReference type="InterPro" id="IPR027417">
    <property type="entry name" value="P-loop_NTPase"/>
</dbReference>
<feature type="transmembrane region" description="Helical" evidence="22">
    <location>
        <begin position="1090"/>
        <end position="1110"/>
    </location>
</feature>
<feature type="domain" description="ABC transporter" evidence="23">
    <location>
        <begin position="1297"/>
        <end position="1525"/>
    </location>
</feature>
<dbReference type="SUPFAM" id="SSF52540">
    <property type="entry name" value="P-loop containing nucleoside triphosphate hydrolases"/>
    <property type="match status" value="2"/>
</dbReference>
<keyword evidence="10 22" id="KW-0812">Transmembrane</keyword>
<evidence type="ECO:0000313" key="25">
    <source>
        <dbReference type="EMBL" id="PAV89466.1"/>
    </source>
</evidence>